<dbReference type="RefSeq" id="XP_023630239.1">
    <property type="nucleotide sequence ID" value="XM_023774471.1"/>
</dbReference>
<proteinExistence type="predicted"/>
<evidence type="ECO:0000313" key="2">
    <source>
        <dbReference type="EMBL" id="CZT23515.1"/>
    </source>
</evidence>
<name>A0A2D3VCR7_9PEZI</name>
<evidence type="ECO:0000313" key="3">
    <source>
        <dbReference type="Proteomes" id="UP000225277"/>
    </source>
</evidence>
<evidence type="ECO:0000256" key="1">
    <source>
        <dbReference type="SAM" id="MobiDB-lite"/>
    </source>
</evidence>
<feature type="region of interest" description="Disordered" evidence="1">
    <location>
        <begin position="1"/>
        <end position="33"/>
    </location>
</feature>
<reference evidence="2 3" key="1">
    <citation type="submission" date="2016-03" db="EMBL/GenBank/DDBJ databases">
        <authorList>
            <person name="Ploux O."/>
        </authorList>
    </citation>
    <scope>NUCLEOTIDE SEQUENCE [LARGE SCALE GENOMIC DNA]</scope>
    <source>
        <strain evidence="2 3">URUG2</strain>
    </source>
</reference>
<keyword evidence="3" id="KW-1185">Reference proteome</keyword>
<dbReference type="GeneID" id="35604301"/>
<protein>
    <submittedName>
        <fullName evidence="2">Uncharacterized protein</fullName>
    </submittedName>
</protein>
<accession>A0A2D3VCR7</accession>
<gene>
    <name evidence="2" type="ORF">RCC_09229</name>
</gene>
<dbReference type="AlphaFoldDB" id="A0A2D3VCR7"/>
<dbReference type="Proteomes" id="UP000225277">
    <property type="component" value="Unassembled WGS sequence"/>
</dbReference>
<dbReference type="OrthoDB" id="3260716at2759"/>
<organism evidence="2 3">
    <name type="scientific">Ramularia collo-cygni</name>
    <dbReference type="NCBI Taxonomy" id="112498"/>
    <lineage>
        <taxon>Eukaryota</taxon>
        <taxon>Fungi</taxon>
        <taxon>Dikarya</taxon>
        <taxon>Ascomycota</taxon>
        <taxon>Pezizomycotina</taxon>
        <taxon>Dothideomycetes</taxon>
        <taxon>Dothideomycetidae</taxon>
        <taxon>Mycosphaerellales</taxon>
        <taxon>Mycosphaerellaceae</taxon>
        <taxon>Ramularia</taxon>
    </lineage>
</organism>
<sequence length="72" mass="7522">MSASRNPDGPGAGTEFSSKREGDKPLMTGGHQPGKLVKVLSRLLRRGGRFAASGLVAEISAACTVSGYRVEF</sequence>
<dbReference type="EMBL" id="FJUY01000017">
    <property type="protein sequence ID" value="CZT23515.1"/>
    <property type="molecule type" value="Genomic_DNA"/>
</dbReference>